<dbReference type="Pfam" id="PF08376">
    <property type="entry name" value="NIT"/>
    <property type="match status" value="1"/>
</dbReference>
<evidence type="ECO:0000256" key="1">
    <source>
        <dbReference type="ARBA" id="ARBA00000085"/>
    </source>
</evidence>
<dbReference type="PANTHER" id="PTHR45436">
    <property type="entry name" value="SENSOR HISTIDINE KINASE YKOH"/>
    <property type="match status" value="1"/>
</dbReference>
<gene>
    <name evidence="8" type="ORF">Ssi02_48840</name>
</gene>
<evidence type="ECO:0000259" key="7">
    <source>
        <dbReference type="SMART" id="SM00387"/>
    </source>
</evidence>
<dbReference type="SMART" id="SM00387">
    <property type="entry name" value="HATPase_c"/>
    <property type="match status" value="1"/>
</dbReference>
<comment type="catalytic activity">
    <reaction evidence="1">
        <text>ATP + protein L-histidine = ADP + protein N-phospho-L-histidine.</text>
        <dbReference type="EC" id="2.7.13.3"/>
    </reaction>
</comment>
<keyword evidence="3" id="KW-0597">Phosphoprotein</keyword>
<feature type="transmembrane region" description="Helical" evidence="6">
    <location>
        <begin position="315"/>
        <end position="338"/>
    </location>
</feature>
<evidence type="ECO:0000256" key="3">
    <source>
        <dbReference type="ARBA" id="ARBA00022553"/>
    </source>
</evidence>
<dbReference type="Pfam" id="PF02518">
    <property type="entry name" value="HATPase_c"/>
    <property type="match status" value="1"/>
</dbReference>
<dbReference type="GO" id="GO:0004673">
    <property type="term" value="F:protein histidine kinase activity"/>
    <property type="evidence" value="ECO:0007669"/>
    <property type="project" value="UniProtKB-EC"/>
</dbReference>
<dbReference type="Gene3D" id="3.30.565.10">
    <property type="entry name" value="Histidine kinase-like ATPase, C-terminal domain"/>
    <property type="match status" value="1"/>
</dbReference>
<dbReference type="EC" id="2.7.13.3" evidence="2"/>
<keyword evidence="5" id="KW-0418">Kinase</keyword>
<protein>
    <recommendedName>
        <fullName evidence="2">histidine kinase</fullName>
        <ecNumber evidence="2">2.7.13.3</ecNumber>
    </recommendedName>
</protein>
<name>A0A919V8P2_9ACTN</name>
<dbReference type="Proteomes" id="UP000606172">
    <property type="component" value="Unassembled WGS sequence"/>
</dbReference>
<dbReference type="InterPro" id="IPR050428">
    <property type="entry name" value="TCS_sensor_his_kinase"/>
</dbReference>
<evidence type="ECO:0000313" key="9">
    <source>
        <dbReference type="Proteomes" id="UP000606172"/>
    </source>
</evidence>
<dbReference type="GO" id="GO:0000160">
    <property type="term" value="P:phosphorelay signal transduction system"/>
    <property type="evidence" value="ECO:0007669"/>
    <property type="project" value="TreeGrafter"/>
</dbReference>
<keyword evidence="6" id="KW-0812">Transmembrane</keyword>
<dbReference type="SUPFAM" id="SSF55874">
    <property type="entry name" value="ATPase domain of HSP90 chaperone/DNA topoisomerase II/histidine kinase"/>
    <property type="match status" value="1"/>
</dbReference>
<dbReference type="InterPro" id="IPR013587">
    <property type="entry name" value="Nitrate/nitrite_sensing"/>
</dbReference>
<keyword evidence="9" id="KW-1185">Reference proteome</keyword>
<evidence type="ECO:0000256" key="6">
    <source>
        <dbReference type="SAM" id="Phobius"/>
    </source>
</evidence>
<keyword evidence="6" id="KW-1133">Transmembrane helix</keyword>
<dbReference type="InterPro" id="IPR003594">
    <property type="entry name" value="HATPase_dom"/>
</dbReference>
<feature type="transmembrane region" description="Helical" evidence="6">
    <location>
        <begin position="12"/>
        <end position="33"/>
    </location>
</feature>
<dbReference type="InterPro" id="IPR036890">
    <property type="entry name" value="HATPase_C_sf"/>
</dbReference>
<evidence type="ECO:0000313" key="8">
    <source>
        <dbReference type="EMBL" id="GII94653.1"/>
    </source>
</evidence>
<accession>A0A919V8P2</accession>
<organism evidence="8 9">
    <name type="scientific">Sinosporangium siamense</name>
    <dbReference type="NCBI Taxonomy" id="1367973"/>
    <lineage>
        <taxon>Bacteria</taxon>
        <taxon>Bacillati</taxon>
        <taxon>Actinomycetota</taxon>
        <taxon>Actinomycetes</taxon>
        <taxon>Streptosporangiales</taxon>
        <taxon>Streptosporangiaceae</taxon>
        <taxon>Sinosporangium</taxon>
    </lineage>
</organism>
<dbReference type="PANTHER" id="PTHR45436:SF5">
    <property type="entry name" value="SENSOR HISTIDINE KINASE TRCS"/>
    <property type="match status" value="1"/>
</dbReference>
<comment type="caution">
    <text evidence="8">The sequence shown here is derived from an EMBL/GenBank/DDBJ whole genome shotgun (WGS) entry which is preliminary data.</text>
</comment>
<keyword evidence="4" id="KW-0808">Transferase</keyword>
<dbReference type="RefSeq" id="WP_204029323.1">
    <property type="nucleotide sequence ID" value="NZ_BOOW01000030.1"/>
</dbReference>
<dbReference type="AlphaFoldDB" id="A0A919V8P2"/>
<proteinExistence type="predicted"/>
<dbReference type="GO" id="GO:0005886">
    <property type="term" value="C:plasma membrane"/>
    <property type="evidence" value="ECO:0007669"/>
    <property type="project" value="TreeGrafter"/>
</dbReference>
<evidence type="ECO:0000256" key="5">
    <source>
        <dbReference type="ARBA" id="ARBA00022777"/>
    </source>
</evidence>
<evidence type="ECO:0000256" key="2">
    <source>
        <dbReference type="ARBA" id="ARBA00012438"/>
    </source>
</evidence>
<sequence length="656" mass="72115">MLTGSRPIHVKIILLLAVPISSLIALWIFAAGLTGSDGLRLLEINAVSNTVSLPSEQASIQIQHERLASVRYLRPGQDPGELHAQRVKTDAAVANFIKLATSEDTLDNLNPETRTLLHTVIRELERLPEIRGQVDDRSATTLEVIDFFSEIIDSSFRLYDRMILVPDISLYRQAKAVTMLGEAKEILSRERSLIAGTVALGRVTQAERDAFTRMAATRHFLYSQALGQLDEDIRGPYEKLYSSQLYNRFTTIEETLREIAHKDSHSGGHGRTAKLPVESMSWPAEVTGFWTAVERNQAEAVQQVIVRVTPAAVNILVQIAIAGGIGLIAVVASIVVSLRFRRRLVSELAGLRDAARDLADVRLKALVERLRHAKNPRAATEDSAPLDVDAETLEIRGIVHAFDSVQKTAVEAAVDQARLRTGVSQVFVNLARRNQSLLHRQLSQLDTMERAAHDQETLRDLFAIDHLTTRMRRHAESLIILSGASPGRGWRNPIPVVDVIRAALAEIEDYARVQVMHTPKVSLTGAAVADVIHMVAELAENATLFSPDQTKVDLRSFADETGLTIEIEDRGRGVGPAELYEINSRLTEVPEFNLAESDKLGLFVVGRLAARHGIKVALHTSPFGGINAVVHIPEDLIVFPPTVVPALPSAEKAPQA</sequence>
<dbReference type="EMBL" id="BOOW01000030">
    <property type="protein sequence ID" value="GII94653.1"/>
    <property type="molecule type" value="Genomic_DNA"/>
</dbReference>
<reference evidence="8" key="1">
    <citation type="submission" date="2021-01" db="EMBL/GenBank/DDBJ databases">
        <title>Whole genome shotgun sequence of Sinosporangium siamense NBRC 109515.</title>
        <authorList>
            <person name="Komaki H."/>
            <person name="Tamura T."/>
        </authorList>
    </citation>
    <scope>NUCLEOTIDE SEQUENCE</scope>
    <source>
        <strain evidence="8">NBRC 109515</strain>
    </source>
</reference>
<evidence type="ECO:0000256" key="4">
    <source>
        <dbReference type="ARBA" id="ARBA00022679"/>
    </source>
</evidence>
<feature type="domain" description="Histidine kinase/HSP90-like ATPase" evidence="7">
    <location>
        <begin position="526"/>
        <end position="636"/>
    </location>
</feature>
<keyword evidence="6" id="KW-0472">Membrane</keyword>